<dbReference type="SUPFAM" id="SSF50182">
    <property type="entry name" value="Sm-like ribonucleoproteins"/>
    <property type="match status" value="1"/>
</dbReference>
<dbReference type="EMBL" id="JBEPLS010000001">
    <property type="protein sequence ID" value="MET3602357.1"/>
    <property type="molecule type" value="Genomic_DNA"/>
</dbReference>
<keyword evidence="3" id="KW-1003">Cell membrane</keyword>
<dbReference type="Gene3D" id="1.10.287.1260">
    <property type="match status" value="1"/>
</dbReference>
<dbReference type="PANTHER" id="PTHR30347">
    <property type="entry name" value="POTASSIUM CHANNEL RELATED"/>
    <property type="match status" value="1"/>
</dbReference>
<protein>
    <submittedName>
        <fullName evidence="12">Mechanosensitive ion channel</fullName>
    </submittedName>
    <submittedName>
        <fullName evidence="11">Small-conductance mechanosensitive channel</fullName>
    </submittedName>
</protein>
<evidence type="ECO:0000313" key="14">
    <source>
        <dbReference type="Proteomes" id="UP001549111"/>
    </source>
</evidence>
<organism evidence="12 13">
    <name type="scientific">Sphaerotilus sulfidivorans</name>
    <dbReference type="NCBI Taxonomy" id="639200"/>
    <lineage>
        <taxon>Bacteria</taxon>
        <taxon>Pseudomonadati</taxon>
        <taxon>Pseudomonadota</taxon>
        <taxon>Betaproteobacteria</taxon>
        <taxon>Burkholderiales</taxon>
        <taxon>Sphaerotilaceae</taxon>
        <taxon>Sphaerotilus</taxon>
    </lineage>
</organism>
<dbReference type="Pfam" id="PF00924">
    <property type="entry name" value="MS_channel_2nd"/>
    <property type="match status" value="1"/>
</dbReference>
<feature type="transmembrane region" description="Helical" evidence="7">
    <location>
        <begin position="137"/>
        <end position="157"/>
    </location>
</feature>
<sequence length="449" mass="47839">MTTDLSTLDFPTLLAALMRPSLLVELAVLAAVLAASGLLVWLLRGMRDRDRDRAGQREARPSIWFGTHLVDGVLFPLLALALAYVARRVLLELGQPLAVFRLAIPVLLSLAVIRLSVRVLSAAFPASALMRAVERTISWVAWLGMVLWVTGVLPVMLDELDQIRWKIGANTLSLRNIIEGGLSAGFVMVVVLWISAALEARLLAGASGAQLSLRKVAANALRAILLFVGLLMALSAVGIDLTALSVLGGALGVGIGLGLQKLAANYVSGFVILAERSLRIGDIVNVGGFEGAITDITTRYTVIRAPSGRESIVPNETLITTAVQNLSLADRRVLLSTLVSVDYDTDVERLRAQLVETVSGVPRVLADPGPAVQLSNFGADGLEVTVLFWIDDPENGQGNVRSEVNLAILALLRREGVGIPYPQRVVRFQGALQAEVAPPVTAPAAESAR</sequence>
<keyword evidence="4 7" id="KW-0812">Transmembrane</keyword>
<reference evidence="11 14" key="2">
    <citation type="submission" date="2024-06" db="EMBL/GenBank/DDBJ databases">
        <title>Genomic Encyclopedia of Type Strains, Phase IV (KMG-IV): sequencing the most valuable type-strain genomes for metagenomic binning, comparative biology and taxonomic classification.</title>
        <authorList>
            <person name="Goeker M."/>
        </authorList>
    </citation>
    <scope>NUCLEOTIDE SEQUENCE [LARGE SCALE GENOMIC DNA]</scope>
    <source>
        <strain evidence="11 14">D-501</strain>
    </source>
</reference>
<dbReference type="Pfam" id="PF21082">
    <property type="entry name" value="MS_channel_3rd"/>
    <property type="match status" value="1"/>
</dbReference>
<feature type="domain" description="Mechanosensitive ion channel transmembrane helices 2/3" evidence="10">
    <location>
        <begin position="220"/>
        <end position="260"/>
    </location>
</feature>
<dbReference type="Gene3D" id="3.30.70.100">
    <property type="match status" value="1"/>
</dbReference>
<dbReference type="InterPro" id="IPR049278">
    <property type="entry name" value="MS_channel_C"/>
</dbReference>
<feature type="transmembrane region" description="Helical" evidence="7">
    <location>
        <begin position="20"/>
        <end position="43"/>
    </location>
</feature>
<reference evidence="12 13" key="1">
    <citation type="submission" date="2019-02" db="EMBL/GenBank/DDBJ databases">
        <title>Complete Genome Sequence and Methylome Analysis of Sphaerotilus natans subsp. sulfidivorans D-507.</title>
        <authorList>
            <person name="Fomenkov A."/>
            <person name="Gridneva E."/>
            <person name="Smolyakov D."/>
            <person name="Dubinina G."/>
            <person name="Vincze T."/>
            <person name="Grabovich M."/>
            <person name="Roberts R.J."/>
        </authorList>
    </citation>
    <scope>NUCLEOTIDE SEQUENCE [LARGE SCALE GENOMIC DNA]</scope>
    <source>
        <strain evidence="12 13">D-507</strain>
    </source>
</reference>
<dbReference type="InterPro" id="IPR006685">
    <property type="entry name" value="MscS_channel_2nd"/>
</dbReference>
<evidence type="ECO:0000313" key="13">
    <source>
        <dbReference type="Proteomes" id="UP000323522"/>
    </source>
</evidence>
<dbReference type="InterPro" id="IPR052702">
    <property type="entry name" value="MscS-like_channel"/>
</dbReference>
<dbReference type="InterPro" id="IPR011066">
    <property type="entry name" value="MscS_channel_C_sf"/>
</dbReference>
<dbReference type="PANTHER" id="PTHR30347:SF1">
    <property type="entry name" value="MECHANOSENSITIVE CHANNEL MSCK"/>
    <property type="match status" value="1"/>
</dbReference>
<evidence type="ECO:0000259" key="8">
    <source>
        <dbReference type="Pfam" id="PF00924"/>
    </source>
</evidence>
<dbReference type="InterPro" id="IPR011014">
    <property type="entry name" value="MscS_channel_TM-2"/>
</dbReference>
<dbReference type="Pfam" id="PF21088">
    <property type="entry name" value="MS_channel_1st"/>
    <property type="match status" value="1"/>
</dbReference>
<evidence type="ECO:0000256" key="6">
    <source>
        <dbReference type="ARBA" id="ARBA00023136"/>
    </source>
</evidence>
<dbReference type="Proteomes" id="UP001549111">
    <property type="component" value="Unassembled WGS sequence"/>
</dbReference>
<keyword evidence="14" id="KW-1185">Reference proteome</keyword>
<comment type="similarity">
    <text evidence="2">Belongs to the MscS (TC 1.A.23) family.</text>
</comment>
<feature type="transmembrane region" description="Helical" evidence="7">
    <location>
        <begin position="98"/>
        <end position="117"/>
    </location>
</feature>
<feature type="domain" description="Mechanosensitive ion channel MscS C-terminal" evidence="9">
    <location>
        <begin position="339"/>
        <end position="419"/>
    </location>
</feature>
<evidence type="ECO:0000259" key="10">
    <source>
        <dbReference type="Pfam" id="PF21088"/>
    </source>
</evidence>
<evidence type="ECO:0000256" key="7">
    <source>
        <dbReference type="SAM" id="Phobius"/>
    </source>
</evidence>
<feature type="transmembrane region" description="Helical" evidence="7">
    <location>
        <begin position="177"/>
        <end position="198"/>
    </location>
</feature>
<dbReference type="GO" id="GO:0005886">
    <property type="term" value="C:plasma membrane"/>
    <property type="evidence" value="ECO:0007669"/>
    <property type="project" value="UniProtKB-SubCell"/>
</dbReference>
<evidence type="ECO:0000256" key="3">
    <source>
        <dbReference type="ARBA" id="ARBA00022475"/>
    </source>
</evidence>
<evidence type="ECO:0000313" key="11">
    <source>
        <dbReference type="EMBL" id="MET3602357.1"/>
    </source>
</evidence>
<dbReference type="EMBL" id="CP035708">
    <property type="protein sequence ID" value="QEN02649.1"/>
    <property type="molecule type" value="Genomic_DNA"/>
</dbReference>
<feature type="transmembrane region" description="Helical" evidence="7">
    <location>
        <begin position="219"/>
        <end position="239"/>
    </location>
</feature>
<feature type="transmembrane region" description="Helical" evidence="7">
    <location>
        <begin position="63"/>
        <end position="86"/>
    </location>
</feature>
<keyword evidence="6 7" id="KW-0472">Membrane</keyword>
<accession>A0A5C1Q6Q7</accession>
<name>A0A5C1Q6Q7_9BURK</name>
<evidence type="ECO:0000256" key="1">
    <source>
        <dbReference type="ARBA" id="ARBA00004651"/>
    </source>
</evidence>
<feature type="domain" description="Mechanosensitive ion channel MscS" evidence="8">
    <location>
        <begin position="262"/>
        <end position="327"/>
    </location>
</feature>
<dbReference type="Proteomes" id="UP000323522">
    <property type="component" value="Chromosome"/>
</dbReference>
<evidence type="ECO:0000259" key="9">
    <source>
        <dbReference type="Pfam" id="PF21082"/>
    </source>
</evidence>
<comment type="subcellular location">
    <subcellularLocation>
        <location evidence="1">Cell membrane</location>
        <topology evidence="1">Multi-pass membrane protein</topology>
    </subcellularLocation>
</comment>
<dbReference type="InterPro" id="IPR023408">
    <property type="entry name" value="MscS_beta-dom_sf"/>
</dbReference>
<dbReference type="SUPFAM" id="SSF82689">
    <property type="entry name" value="Mechanosensitive channel protein MscS (YggB), C-terminal domain"/>
    <property type="match status" value="1"/>
</dbReference>
<proteinExistence type="inferred from homology"/>
<gene>
    <name evidence="11" type="ORF">ABIC99_000133</name>
    <name evidence="12" type="ORF">EWH46_10990</name>
</gene>
<evidence type="ECO:0000256" key="5">
    <source>
        <dbReference type="ARBA" id="ARBA00022989"/>
    </source>
</evidence>
<evidence type="ECO:0000313" key="12">
    <source>
        <dbReference type="EMBL" id="QEN02649.1"/>
    </source>
</evidence>
<dbReference type="Gene3D" id="2.30.30.60">
    <property type="match status" value="1"/>
</dbReference>
<dbReference type="InterPro" id="IPR010920">
    <property type="entry name" value="LSM_dom_sf"/>
</dbReference>
<dbReference type="SUPFAM" id="SSF82861">
    <property type="entry name" value="Mechanosensitive channel protein MscS (YggB), transmembrane region"/>
    <property type="match status" value="1"/>
</dbReference>
<dbReference type="AlphaFoldDB" id="A0A5C1Q6Q7"/>
<evidence type="ECO:0000256" key="2">
    <source>
        <dbReference type="ARBA" id="ARBA00008017"/>
    </source>
</evidence>
<dbReference type="KEGG" id="snn:EWH46_10990"/>
<dbReference type="OrthoDB" id="9809206at2"/>
<keyword evidence="5 7" id="KW-1133">Transmembrane helix</keyword>
<dbReference type="GO" id="GO:0008381">
    <property type="term" value="F:mechanosensitive monoatomic ion channel activity"/>
    <property type="evidence" value="ECO:0007669"/>
    <property type="project" value="UniProtKB-ARBA"/>
</dbReference>
<evidence type="ECO:0000256" key="4">
    <source>
        <dbReference type="ARBA" id="ARBA00022692"/>
    </source>
</evidence>
<dbReference type="InterPro" id="IPR049142">
    <property type="entry name" value="MS_channel_1st"/>
</dbReference>